<evidence type="ECO:0000313" key="11">
    <source>
        <dbReference type="EMBL" id="THH33722.1"/>
    </source>
</evidence>
<comment type="function">
    <text evidence="10">Component of the cytochrome c oxidase, the last enzyme in the mitochondrial electron transport chain which drives oxidative phosphorylation. The respiratory chain contains 3 multisubunit complexes succinate dehydrogenase (complex II, CII), ubiquinol-cytochrome c oxidoreductase (cytochrome b-c1 complex, complex III, CIII) and cytochrome c oxidase (complex IV, CIV), that cooperate to transfer electrons derived from NADH and succinate to molecular oxygen, creating an electrochemical gradient over the inner membrane that drives transmembrane transport and the ATP synthase. Cytochrome c oxidase is the component of the respiratory chain that catalyzes the reduction of oxygen to water. Electrons originating from reduced cytochrome c in the intermembrane space (IMS) are transferred via the dinuclear copper A center (CU(A)) of subunit 2 and heme A of subunit 1 to the active site in subunit 1, a binuclear center (BNC) formed by heme A3 and copper B (CU(B)). The BNC reduces molecular oxygen to 2 water molecules using 4 electrons from cytochrome c in the IMS and 4 protons from the mitochondrial matrix.</text>
</comment>
<dbReference type="SUPFAM" id="SSF81427">
    <property type="entry name" value="Mitochondrial cytochrome c oxidase subunit VIIc (aka VIIIa)"/>
    <property type="match status" value="1"/>
</dbReference>
<dbReference type="GO" id="GO:0045277">
    <property type="term" value="C:respiratory chain complex IV"/>
    <property type="evidence" value="ECO:0007669"/>
    <property type="project" value="UniProtKB-UniRule"/>
</dbReference>
<comment type="subunit">
    <text evidence="10">Component of the cytochrome c oxidase (complex IV, CIV), a multisubunit enzyme composed of a catalytic core of 3 subunits and several supernumerary subunits. The complex exists as a monomer or a dimer and forms supercomplexes (SCs) in the inner mitochondrial membrane with ubiquinol-cytochrome c oxidoreductase (cytochrome b-c1 complex, complex III, CIII).</text>
</comment>
<dbReference type="PANTHER" id="PTHR13313:SF0">
    <property type="entry name" value="CYTOCHROME C OXIDASE SUBUNIT 7C, MITOCHONDRIAL"/>
    <property type="match status" value="1"/>
</dbReference>
<evidence type="ECO:0000256" key="2">
    <source>
        <dbReference type="ARBA" id="ARBA00004673"/>
    </source>
</evidence>
<dbReference type="InterPro" id="IPR004202">
    <property type="entry name" value="COX7C/Cox8"/>
</dbReference>
<proteinExistence type="inferred from homology"/>
<evidence type="ECO:0000256" key="5">
    <source>
        <dbReference type="ARBA" id="ARBA00022792"/>
    </source>
</evidence>
<dbReference type="Proteomes" id="UP000308730">
    <property type="component" value="Unassembled WGS sequence"/>
</dbReference>
<evidence type="ECO:0000256" key="7">
    <source>
        <dbReference type="ARBA" id="ARBA00022989"/>
    </source>
</evidence>
<protein>
    <recommendedName>
        <fullName evidence="10">Cytochrome c oxidase subunit 8, mitochondrial</fullName>
    </recommendedName>
    <alternativeName>
        <fullName evidence="10">Cytochrome c oxidase polypeptide VIII</fullName>
    </alternativeName>
</protein>
<keyword evidence="12" id="KW-1185">Reference proteome</keyword>
<sequence length="72" mass="7882">MSLIAARASLRQVTIRRAGLRYSSGHGEHKFVPFNYDNKRTFALKVVSYMVIGFSVPFAAAAYQLKKSGGGS</sequence>
<keyword evidence="4 10" id="KW-0812">Transmembrane</keyword>
<keyword evidence="9 10" id="KW-0472">Membrane</keyword>
<dbReference type="PANTHER" id="PTHR13313">
    <property type="entry name" value="CYTOCHROME C OXIDASE SUBUNIT VIIC"/>
    <property type="match status" value="1"/>
</dbReference>
<dbReference type="UniPathway" id="UPA00705"/>
<feature type="transmembrane region" description="Helical" evidence="10">
    <location>
        <begin position="42"/>
        <end position="63"/>
    </location>
</feature>
<evidence type="ECO:0000313" key="12">
    <source>
        <dbReference type="Proteomes" id="UP000308730"/>
    </source>
</evidence>
<comment type="subcellular location">
    <subcellularLocation>
        <location evidence="1 10">Mitochondrion inner membrane</location>
        <topology evidence="1 10">Single-pass membrane protein</topology>
    </subcellularLocation>
</comment>
<evidence type="ECO:0000256" key="8">
    <source>
        <dbReference type="ARBA" id="ARBA00023128"/>
    </source>
</evidence>
<dbReference type="AlphaFoldDB" id="A0A4S4N3W4"/>
<evidence type="ECO:0000256" key="10">
    <source>
        <dbReference type="RuleBase" id="RU368123"/>
    </source>
</evidence>
<gene>
    <name evidence="11" type="ORF">EUX98_g435</name>
</gene>
<dbReference type="EMBL" id="SGPM01000003">
    <property type="protein sequence ID" value="THH33722.1"/>
    <property type="molecule type" value="Genomic_DNA"/>
</dbReference>
<comment type="pathway">
    <text evidence="2 10">Energy metabolism; oxidative phosphorylation.</text>
</comment>
<dbReference type="Gene3D" id="4.10.49.10">
    <property type="entry name" value="Cytochrome c oxidase subunit VIIc"/>
    <property type="match status" value="1"/>
</dbReference>
<keyword evidence="5 10" id="KW-0999">Mitochondrion inner membrane</keyword>
<dbReference type="GO" id="GO:0005743">
    <property type="term" value="C:mitochondrial inner membrane"/>
    <property type="evidence" value="ECO:0007669"/>
    <property type="project" value="UniProtKB-SubCell"/>
</dbReference>
<keyword evidence="6 10" id="KW-0809">Transit peptide</keyword>
<keyword evidence="8 10" id="KW-0496">Mitochondrion</keyword>
<reference evidence="11 12" key="1">
    <citation type="submission" date="2019-02" db="EMBL/GenBank/DDBJ databases">
        <title>Genome sequencing of the rare red list fungi Antrodiella citrinella (Flaviporus citrinellus).</title>
        <authorList>
            <person name="Buettner E."/>
            <person name="Kellner H."/>
        </authorList>
    </citation>
    <scope>NUCLEOTIDE SEQUENCE [LARGE SCALE GENOMIC DNA]</scope>
    <source>
        <strain evidence="11 12">DSM 108506</strain>
    </source>
</reference>
<comment type="similarity">
    <text evidence="3 10">Belongs to the cytochrome c oxidase VIIc family.</text>
</comment>
<organism evidence="11 12">
    <name type="scientific">Antrodiella citrinella</name>
    <dbReference type="NCBI Taxonomy" id="2447956"/>
    <lineage>
        <taxon>Eukaryota</taxon>
        <taxon>Fungi</taxon>
        <taxon>Dikarya</taxon>
        <taxon>Basidiomycota</taxon>
        <taxon>Agaricomycotina</taxon>
        <taxon>Agaricomycetes</taxon>
        <taxon>Polyporales</taxon>
        <taxon>Steccherinaceae</taxon>
        <taxon>Antrodiella</taxon>
    </lineage>
</organism>
<dbReference type="Pfam" id="PF02935">
    <property type="entry name" value="COX7C"/>
    <property type="match status" value="1"/>
</dbReference>
<name>A0A4S4N3W4_9APHY</name>
<comment type="caution">
    <text evidence="11">The sequence shown here is derived from an EMBL/GenBank/DDBJ whole genome shotgun (WGS) entry which is preliminary data.</text>
</comment>
<dbReference type="InterPro" id="IPR036636">
    <property type="entry name" value="COX7C/Cox8_sf"/>
</dbReference>
<evidence type="ECO:0000256" key="1">
    <source>
        <dbReference type="ARBA" id="ARBA00004434"/>
    </source>
</evidence>
<evidence type="ECO:0000256" key="9">
    <source>
        <dbReference type="ARBA" id="ARBA00023136"/>
    </source>
</evidence>
<dbReference type="GO" id="GO:0006123">
    <property type="term" value="P:mitochondrial electron transport, cytochrome c to oxygen"/>
    <property type="evidence" value="ECO:0007669"/>
    <property type="project" value="UniProtKB-UniRule"/>
</dbReference>
<accession>A0A4S4N3W4</accession>
<evidence type="ECO:0000256" key="4">
    <source>
        <dbReference type="ARBA" id="ARBA00022692"/>
    </source>
</evidence>
<evidence type="ECO:0000256" key="6">
    <source>
        <dbReference type="ARBA" id="ARBA00022946"/>
    </source>
</evidence>
<evidence type="ECO:0000256" key="3">
    <source>
        <dbReference type="ARBA" id="ARBA00010514"/>
    </source>
</evidence>
<keyword evidence="7 10" id="KW-1133">Transmembrane helix</keyword>
<dbReference type="OrthoDB" id="9974841at2759"/>